<dbReference type="PANTHER" id="PTHR31001">
    <property type="entry name" value="UNCHARACTERIZED TRANSCRIPTIONAL REGULATORY PROTEIN"/>
    <property type="match status" value="1"/>
</dbReference>
<keyword evidence="7" id="KW-1185">Reference proteome</keyword>
<dbReference type="InterPro" id="IPR001138">
    <property type="entry name" value="Zn2Cys6_DnaBD"/>
</dbReference>
<organism evidence="6 7">
    <name type="scientific">Filobasidium floriforme</name>
    <dbReference type="NCBI Taxonomy" id="5210"/>
    <lineage>
        <taxon>Eukaryota</taxon>
        <taxon>Fungi</taxon>
        <taxon>Dikarya</taxon>
        <taxon>Basidiomycota</taxon>
        <taxon>Agaricomycotina</taxon>
        <taxon>Tremellomycetes</taxon>
        <taxon>Filobasidiales</taxon>
        <taxon>Filobasidiaceae</taxon>
        <taxon>Filobasidium</taxon>
    </lineage>
</organism>
<dbReference type="Proteomes" id="UP000812966">
    <property type="component" value="Unassembled WGS sequence"/>
</dbReference>
<gene>
    <name evidence="6" type="ORF">FFLO_03418</name>
</gene>
<dbReference type="EMBL" id="JABELV010000062">
    <property type="protein sequence ID" value="KAG7539701.1"/>
    <property type="molecule type" value="Genomic_DNA"/>
</dbReference>
<dbReference type="InterPro" id="IPR007219">
    <property type="entry name" value="XnlR_reg_dom"/>
</dbReference>
<dbReference type="GO" id="GO:0000981">
    <property type="term" value="F:DNA-binding transcription factor activity, RNA polymerase II-specific"/>
    <property type="evidence" value="ECO:0007669"/>
    <property type="project" value="InterPro"/>
</dbReference>
<dbReference type="SUPFAM" id="SSF57701">
    <property type="entry name" value="Zn2/Cys6 DNA-binding domain"/>
    <property type="match status" value="1"/>
</dbReference>
<dbReference type="PROSITE" id="PS50048">
    <property type="entry name" value="ZN2_CY6_FUNGAL_2"/>
    <property type="match status" value="1"/>
</dbReference>
<evidence type="ECO:0000313" key="7">
    <source>
        <dbReference type="Proteomes" id="UP000812966"/>
    </source>
</evidence>
<reference evidence="6" key="1">
    <citation type="submission" date="2020-04" db="EMBL/GenBank/DDBJ databases">
        <title>Analysis of mating type loci in Filobasidium floriforme.</title>
        <authorList>
            <person name="Nowrousian M."/>
        </authorList>
    </citation>
    <scope>NUCLEOTIDE SEQUENCE</scope>
    <source>
        <strain evidence="6">CBS 6242</strain>
    </source>
</reference>
<feature type="region of interest" description="Disordered" evidence="4">
    <location>
        <begin position="92"/>
        <end position="117"/>
    </location>
</feature>
<evidence type="ECO:0000256" key="3">
    <source>
        <dbReference type="ARBA" id="ARBA00023242"/>
    </source>
</evidence>
<dbReference type="GO" id="GO:0003677">
    <property type="term" value="F:DNA binding"/>
    <property type="evidence" value="ECO:0007669"/>
    <property type="project" value="InterPro"/>
</dbReference>
<dbReference type="Gene3D" id="4.10.240.10">
    <property type="entry name" value="Zn(2)-C6 fungal-type DNA-binding domain"/>
    <property type="match status" value="1"/>
</dbReference>
<evidence type="ECO:0000313" key="6">
    <source>
        <dbReference type="EMBL" id="KAG7539701.1"/>
    </source>
</evidence>
<dbReference type="SMART" id="SM00066">
    <property type="entry name" value="GAL4"/>
    <property type="match status" value="1"/>
</dbReference>
<dbReference type="InterPro" id="IPR036864">
    <property type="entry name" value="Zn2-C6_fun-type_DNA-bd_sf"/>
</dbReference>
<feature type="region of interest" description="Disordered" evidence="4">
    <location>
        <begin position="1"/>
        <end position="28"/>
    </location>
</feature>
<dbReference type="PROSITE" id="PS00463">
    <property type="entry name" value="ZN2_CY6_FUNGAL_1"/>
    <property type="match status" value="1"/>
</dbReference>
<feature type="domain" description="Zn(2)-C6 fungal-type" evidence="5">
    <location>
        <begin position="31"/>
        <end position="62"/>
    </location>
</feature>
<protein>
    <recommendedName>
        <fullName evidence="5">Zn(2)-C6 fungal-type domain-containing protein</fullName>
    </recommendedName>
</protein>
<evidence type="ECO:0000256" key="4">
    <source>
        <dbReference type="SAM" id="MobiDB-lite"/>
    </source>
</evidence>
<dbReference type="GO" id="GO:0006351">
    <property type="term" value="P:DNA-templated transcription"/>
    <property type="evidence" value="ECO:0007669"/>
    <property type="project" value="InterPro"/>
</dbReference>
<sequence length="660" mass="73201">MDHPQPFQPIAPKTGSAAEERPGKRKRVHLSCTECTKKKAKCDRALPCGTCQARRIPGLCSYLIAGNYEVAVDTRDRSIDVQQRLERVERILLGNGNDGSNGDGGEHRSSYNAATEPHPISANHNHNPNHGRISHEKYYGPSALFTVDKPPVVLIPDDQTNIADTGARGGRSIDGPIAAARRALGELYAFLPFPAERERLFNHYFRTINMTRFPIQETIFLDHHRRIGLQQFDPSGQDTAEIVHFMPLLFIVLAISTLADQSQPKGARQDAAENLYEASRRATAVSDTVSQGNASLWLVVGDILVARYLVLSRRASDAYVSVGTAVRKAQAIGLHRTTSIVRGITDEVAEERRRVWACEPSSIQDDDCDALPPTDTAESSCVSYGFAETREELDSVFAFVRFRSTLATIMGLIVKNAFRLAPSGYDETLRLDQALDQWRQKLPSSFQVITRADSNLSFLGASKMHITRRFILSTDYNFARIALHRPHLVTRARSTWPTDQCQPSLEACYKSAIDDLWARAVNTELGIKDVSMGTYRITTCAVILGMIMLIDPTDGRLGVIRECLQRFVSVRRKHAIADETNMKDLALLELVESKAAMGVAEQRAPNLSNAVTAGEIDNPSDQYLPDHGDLFGFPDSSSAFLNHELDLELFTAFMSHFGSE</sequence>
<dbReference type="GO" id="GO:0008270">
    <property type="term" value="F:zinc ion binding"/>
    <property type="evidence" value="ECO:0007669"/>
    <property type="project" value="InterPro"/>
</dbReference>
<dbReference type="PANTHER" id="PTHR31001:SF87">
    <property type="entry name" value="COL-21"/>
    <property type="match status" value="1"/>
</dbReference>
<keyword evidence="2" id="KW-0479">Metal-binding</keyword>
<evidence type="ECO:0000256" key="1">
    <source>
        <dbReference type="ARBA" id="ARBA00004123"/>
    </source>
</evidence>
<name>A0A8K0JR61_9TREE</name>
<keyword evidence="3" id="KW-0539">Nucleus</keyword>
<dbReference type="InterPro" id="IPR050613">
    <property type="entry name" value="Sec_Metabolite_Reg"/>
</dbReference>
<accession>A0A8K0JR61</accession>
<dbReference type="Pfam" id="PF00172">
    <property type="entry name" value="Zn_clus"/>
    <property type="match status" value="1"/>
</dbReference>
<dbReference type="GO" id="GO:0005634">
    <property type="term" value="C:nucleus"/>
    <property type="evidence" value="ECO:0007669"/>
    <property type="project" value="UniProtKB-SubCell"/>
</dbReference>
<dbReference type="AlphaFoldDB" id="A0A8K0JR61"/>
<evidence type="ECO:0000259" key="5">
    <source>
        <dbReference type="PROSITE" id="PS50048"/>
    </source>
</evidence>
<comment type="caution">
    <text evidence="6">The sequence shown here is derived from an EMBL/GenBank/DDBJ whole genome shotgun (WGS) entry which is preliminary data.</text>
</comment>
<proteinExistence type="predicted"/>
<evidence type="ECO:0000256" key="2">
    <source>
        <dbReference type="ARBA" id="ARBA00022723"/>
    </source>
</evidence>
<dbReference type="CDD" id="cd12148">
    <property type="entry name" value="fungal_TF_MHR"/>
    <property type="match status" value="1"/>
</dbReference>
<comment type="subcellular location">
    <subcellularLocation>
        <location evidence="1">Nucleus</location>
    </subcellularLocation>
</comment>
<dbReference type="Pfam" id="PF04082">
    <property type="entry name" value="Fungal_trans"/>
    <property type="match status" value="1"/>
</dbReference>